<evidence type="ECO:0000313" key="2">
    <source>
        <dbReference type="EMBL" id="KAG5546173.1"/>
    </source>
</evidence>
<dbReference type="Proteomes" id="UP000823749">
    <property type="component" value="Chromosome 6"/>
</dbReference>
<proteinExistence type="predicted"/>
<feature type="compositionally biased region" description="Basic and acidic residues" evidence="1">
    <location>
        <begin position="391"/>
        <end position="405"/>
    </location>
</feature>
<keyword evidence="3" id="KW-1185">Reference proteome</keyword>
<dbReference type="PANTHER" id="PTHR33448:SF4">
    <property type="entry name" value="CHLOROPLAST PROTEIN HCF243"/>
    <property type="match status" value="1"/>
</dbReference>
<accession>A0AAV6K167</accession>
<organism evidence="2 3">
    <name type="scientific">Rhododendron griersonianum</name>
    <dbReference type="NCBI Taxonomy" id="479676"/>
    <lineage>
        <taxon>Eukaryota</taxon>
        <taxon>Viridiplantae</taxon>
        <taxon>Streptophyta</taxon>
        <taxon>Embryophyta</taxon>
        <taxon>Tracheophyta</taxon>
        <taxon>Spermatophyta</taxon>
        <taxon>Magnoliopsida</taxon>
        <taxon>eudicotyledons</taxon>
        <taxon>Gunneridae</taxon>
        <taxon>Pentapetalae</taxon>
        <taxon>asterids</taxon>
        <taxon>Ericales</taxon>
        <taxon>Ericaceae</taxon>
        <taxon>Ericoideae</taxon>
        <taxon>Rhodoreae</taxon>
        <taxon>Rhododendron</taxon>
    </lineage>
</organism>
<name>A0AAV6K167_9ERIC</name>
<gene>
    <name evidence="2" type="ORF">RHGRI_018373</name>
</gene>
<feature type="compositionally biased region" description="Low complexity" evidence="1">
    <location>
        <begin position="26"/>
        <end position="42"/>
    </location>
</feature>
<feature type="compositionally biased region" description="Acidic residues" evidence="1">
    <location>
        <begin position="486"/>
        <end position="510"/>
    </location>
</feature>
<protein>
    <submittedName>
        <fullName evidence="2">Uncharacterized protein</fullName>
    </submittedName>
</protein>
<dbReference type="AlphaFoldDB" id="A0AAV6K167"/>
<feature type="region of interest" description="Disordered" evidence="1">
    <location>
        <begin position="25"/>
        <end position="137"/>
    </location>
</feature>
<reference evidence="2 3" key="1">
    <citation type="submission" date="2020-08" db="EMBL/GenBank/DDBJ databases">
        <title>Plant Genome Project.</title>
        <authorList>
            <person name="Zhang R.-G."/>
        </authorList>
    </citation>
    <scope>NUCLEOTIDE SEQUENCE [LARGE SCALE GENOMIC DNA]</scope>
    <source>
        <strain evidence="2">WSP0</strain>
        <tissue evidence="2">Leaf</tissue>
    </source>
</reference>
<feature type="region of interest" description="Disordered" evidence="1">
    <location>
        <begin position="313"/>
        <end position="335"/>
    </location>
</feature>
<evidence type="ECO:0000313" key="3">
    <source>
        <dbReference type="Proteomes" id="UP000823749"/>
    </source>
</evidence>
<dbReference type="EMBL" id="JACTNZ010000006">
    <property type="protein sequence ID" value="KAG5546173.1"/>
    <property type="molecule type" value="Genomic_DNA"/>
</dbReference>
<sequence>MMDSSETRPHRTTTTTTTSLFICFTSRPSSSSSSMKIPSTSPGRARDTPASLSASLSRRLKSNGSLKGGHQSPMFPVAGGGKRRGFENPEPSSPKVTCIGQVRVKTKKQGKKIRTLSRRRTRNSNALNSGGNQPESGGVAIHHRNQRWVHLPLTICEALRKGFGAEFSCLFPCRPPSCLRWGKEGSERGRKGSCGVVLVSLNEEGREREVEEFFDNSGVRGSFRAHRLILGDQSPEVEGVEERREIRERISLRRHEDDEEEEFEMFEGEKCEGAGGRLSICAPPKNALLLMRSRSDPVRVSALAARFWEEPTAADKCEEEGDDCDKDEEDDEAVGEGEVVKVGLGLTVGKKVEEPEKLGLIDQFCKGEEEGKAEPDVGMVVEEGEGEENTEEGKLEINEEMRREADEQENQGVEEANHENPEFLEENQELEAEEVEQENQEAVADPASFETEDALLIGEGEQDDALELERGEGNSSSVLSVHLFSEVEEEETEESTLSEEEENALEEMEAQDSPLKVEAEEEEEILSQERSESEQTQEEAAAIFSSEEREEHQEQEERESNDVTPLLPDCLLLMRCEPKLSMEVSKETWVCTTDFIRWLPGRPQPKASTDGGAEPKKKKRVGSTDSNPAPYQLPRSSCSLPAAQAGRVSTAARMEQQRVVNAAVACEPLVLTRCKSEPNRTAAAKLKPETCFWKNRRLEPHSRAAVGVGAAAGVGF</sequence>
<feature type="compositionally biased region" description="Basic residues" evidence="1">
    <location>
        <begin position="104"/>
        <end position="122"/>
    </location>
</feature>
<feature type="compositionally biased region" description="Acidic residues" evidence="1">
    <location>
        <begin position="317"/>
        <end position="335"/>
    </location>
</feature>
<evidence type="ECO:0000256" key="1">
    <source>
        <dbReference type="SAM" id="MobiDB-lite"/>
    </source>
</evidence>
<dbReference type="PANTHER" id="PTHR33448">
    <property type="entry name" value="CHLOROPLAST PROTEIN HCF243-RELATED"/>
    <property type="match status" value="1"/>
</dbReference>
<feature type="region of interest" description="Disordered" evidence="1">
    <location>
        <begin position="600"/>
        <end position="637"/>
    </location>
</feature>
<feature type="region of interest" description="Disordered" evidence="1">
    <location>
        <begin position="1"/>
        <end position="20"/>
    </location>
</feature>
<feature type="compositionally biased region" description="Low complexity" evidence="1">
    <location>
        <begin position="475"/>
        <end position="484"/>
    </location>
</feature>
<feature type="compositionally biased region" description="Polar residues" evidence="1">
    <location>
        <begin position="623"/>
        <end position="637"/>
    </location>
</feature>
<feature type="region of interest" description="Disordered" evidence="1">
    <location>
        <begin position="369"/>
        <end position="563"/>
    </location>
</feature>
<comment type="caution">
    <text evidence="2">The sequence shown here is derived from an EMBL/GenBank/DDBJ whole genome shotgun (WGS) entry which is preliminary data.</text>
</comment>
<feature type="compositionally biased region" description="Acidic residues" evidence="1">
    <location>
        <begin position="422"/>
        <end position="439"/>
    </location>
</feature>